<dbReference type="GO" id="GO:0008408">
    <property type="term" value="F:3'-5' exonuclease activity"/>
    <property type="evidence" value="ECO:0007669"/>
    <property type="project" value="InterPro"/>
</dbReference>
<dbReference type="Pfam" id="PF03167">
    <property type="entry name" value="UDG"/>
    <property type="match status" value="1"/>
</dbReference>
<dbReference type="InterPro" id="IPR036895">
    <property type="entry name" value="Uracil-DNA_glycosylase-like_sf"/>
</dbReference>
<dbReference type="Pfam" id="PF00476">
    <property type="entry name" value="DNA_pol_A"/>
    <property type="match status" value="1"/>
</dbReference>
<dbReference type="GO" id="GO:0006261">
    <property type="term" value="P:DNA-templated DNA replication"/>
    <property type="evidence" value="ECO:0007669"/>
    <property type="project" value="InterPro"/>
</dbReference>
<dbReference type="Gene3D" id="3.40.470.10">
    <property type="entry name" value="Uracil-DNA glycosylase-like domain"/>
    <property type="match status" value="1"/>
</dbReference>
<dbReference type="PRINTS" id="PR00868">
    <property type="entry name" value="DNAPOLI"/>
</dbReference>
<dbReference type="SUPFAM" id="SSF53098">
    <property type="entry name" value="Ribonuclease H-like"/>
    <property type="match status" value="1"/>
</dbReference>
<sequence>MTKTIKEINLPLDNCGECSLYQEKTHNPHNYWGNLNQPDVLFIGEAPGAAEQQTGLAFQGRAGKLLQKTLKEIGIDDYAIANVVACRPEGMNAYGKVIDRKPTSTEIRHCFDNLDAIINHVKPKYIVALGATACTRLKVKGGITAVRGVMCETPYGQVLPIFHPAYILRSPNFKVEFKQDLNLLKNFIEGKVDIKKPQGDYIIIEDPTEMAALEQDMASRKAFAFDIETDGLKFYEDTIMGIGFCNRVGQAYYVPLYQSVSKDPYWGEHQDMVLDSLKRIMTNPVKKMAHNGKFDVKFIDHQWNIQTKNFAVDTMLLHYILDENRPHGLKSLAGFYFPEMKNYDQYLREALTIKAFDEESFGNVPVEVLGPYCAMDCETTYRLAKKLIPELRGKLKKLFFNFYMPLSKVYQAGELVGVKVDVPYIKKIYGENETKLVDVEAKIYELAGQELNVNSPKQLNEVLFEKLGYPILLETATKKPSTSELALKLLIKKLGNKAPIVPLILEFRGLKKMNTTYLKPMLEKVDSNDRIHPSFLLHGTVTGRVSSKGPNIQNIPRDPRIKGMFIPDKGFKFVEIDYSQAELRVMAFYSKDKLMTEQYVKEQDIHLATASFIFMKKPEDITKDERKTAKLVNFGYLYGATPQKAHSSINERVAAEKEVITLVEAKKFREKFFSNYFGINRFIANTRRNILKKGTIKSCFGRIRRLPQVESPLDEKKAEAQRQGLNALIQGTASDLTQLALIRVHRFLLSYKSRFLFTVHDAIVMEIHETEMHLIDEIKEIMEQNVEGFEFPLVADVDIFNNRWGND</sequence>
<dbReference type="Gene3D" id="1.10.150.20">
    <property type="entry name" value="5' to 3' exonuclease, C-terminal subdomain"/>
    <property type="match status" value="1"/>
</dbReference>
<dbReference type="SMART" id="SM00986">
    <property type="entry name" value="UDG"/>
    <property type="match status" value="1"/>
</dbReference>
<feature type="domain" description="3'-5' exonuclease" evidence="2">
    <location>
        <begin position="201"/>
        <end position="392"/>
    </location>
</feature>
<evidence type="ECO:0000259" key="4">
    <source>
        <dbReference type="SMART" id="SM00986"/>
    </source>
</evidence>
<dbReference type="InterPro" id="IPR002298">
    <property type="entry name" value="DNA_polymerase_A"/>
</dbReference>
<dbReference type="CDD" id="cd10030">
    <property type="entry name" value="UDG-F4_TTUDGA_SPO1dp_like"/>
    <property type="match status" value="1"/>
</dbReference>
<dbReference type="GO" id="GO:0006302">
    <property type="term" value="P:double-strand break repair"/>
    <property type="evidence" value="ECO:0007669"/>
    <property type="project" value="TreeGrafter"/>
</dbReference>
<evidence type="ECO:0000259" key="3">
    <source>
        <dbReference type="SMART" id="SM00482"/>
    </source>
</evidence>
<dbReference type="Pfam" id="PF01612">
    <property type="entry name" value="DNA_pol_A_exo1"/>
    <property type="match status" value="1"/>
</dbReference>
<dbReference type="GO" id="GO:0003887">
    <property type="term" value="F:DNA-directed DNA polymerase activity"/>
    <property type="evidence" value="ECO:0007669"/>
    <property type="project" value="InterPro"/>
</dbReference>
<dbReference type="Gene3D" id="3.30.420.10">
    <property type="entry name" value="Ribonuclease H-like superfamily/Ribonuclease H"/>
    <property type="match status" value="1"/>
</dbReference>
<dbReference type="GO" id="GO:0003677">
    <property type="term" value="F:DNA binding"/>
    <property type="evidence" value="ECO:0007669"/>
    <property type="project" value="InterPro"/>
</dbReference>
<reference evidence="5" key="1">
    <citation type="submission" date="2016-10" db="EMBL/GenBank/DDBJ databases">
        <authorList>
            <person name="Varghese N."/>
        </authorList>
    </citation>
    <scope>NUCLEOTIDE SEQUENCE</scope>
</reference>
<dbReference type="PANTHER" id="PTHR10133">
    <property type="entry name" value="DNA POLYMERASE I"/>
    <property type="match status" value="1"/>
</dbReference>
<dbReference type="InterPro" id="IPR036397">
    <property type="entry name" value="RNaseH_sf"/>
</dbReference>
<dbReference type="EMBL" id="KY052800">
    <property type="protein sequence ID" value="ASE99868.1"/>
    <property type="molecule type" value="Genomic_DNA"/>
</dbReference>
<dbReference type="InterPro" id="IPR043502">
    <property type="entry name" value="DNA/RNA_pol_sf"/>
</dbReference>
<dbReference type="SMART" id="SM00482">
    <property type="entry name" value="POLAc"/>
    <property type="match status" value="1"/>
</dbReference>
<dbReference type="SMART" id="SM00474">
    <property type="entry name" value="35EXOc"/>
    <property type="match status" value="1"/>
</dbReference>
<dbReference type="Gene3D" id="1.20.1060.10">
    <property type="entry name" value="Taq DNA Polymerase, Chain T, domain 4"/>
    <property type="match status" value="1"/>
</dbReference>
<evidence type="ECO:0000259" key="2">
    <source>
        <dbReference type="SMART" id="SM00474"/>
    </source>
</evidence>
<dbReference type="InterPro" id="IPR005122">
    <property type="entry name" value="Uracil-DNA_glycosylase-like"/>
</dbReference>
<dbReference type="PANTHER" id="PTHR10133:SF27">
    <property type="entry name" value="DNA POLYMERASE NU"/>
    <property type="match status" value="1"/>
</dbReference>
<name>A0A218MKQ4_9VIRU</name>
<dbReference type="SMART" id="SM00987">
    <property type="entry name" value="UreE_C"/>
    <property type="match status" value="1"/>
</dbReference>
<feature type="domain" description="DNA-directed DNA polymerase family A palm" evidence="3">
    <location>
        <begin position="558"/>
        <end position="771"/>
    </location>
</feature>
<dbReference type="SUPFAM" id="SSF56672">
    <property type="entry name" value="DNA/RNA polymerases"/>
    <property type="match status" value="1"/>
</dbReference>
<feature type="domain" description="Uracil-DNA glycosylase-like" evidence="4">
    <location>
        <begin position="30"/>
        <end position="182"/>
    </location>
</feature>
<dbReference type="Gene3D" id="3.30.70.370">
    <property type="match status" value="1"/>
</dbReference>
<dbReference type="InterPro" id="IPR002562">
    <property type="entry name" value="3'-5'_exonuclease_dom"/>
</dbReference>
<reference evidence="5" key="2">
    <citation type="journal article" date="2017" name="Nat. Commun.">
        <title>Single-virus genomics reveals hidden cosmopolitan and abundant viruses.</title>
        <authorList>
            <person name="Martinez-Hernandez F."/>
            <person name="Fornas O."/>
            <person name="Lluesma Gomez M."/>
            <person name="Bolduc B."/>
            <person name="de la Cruz Pena M.J."/>
            <person name="Martinez J.M."/>
            <person name="Anton J."/>
            <person name="Gasol J.M."/>
            <person name="Rosselli R."/>
            <person name="Rodriguez-Valera F."/>
            <person name="Sullivan M.B."/>
            <person name="Acinas S.G."/>
            <person name="Martinez-Garcia M."/>
        </authorList>
    </citation>
    <scope>NUCLEOTIDE SEQUENCE</scope>
</reference>
<proteinExistence type="predicted"/>
<dbReference type="InterPro" id="IPR012337">
    <property type="entry name" value="RNaseH-like_sf"/>
</dbReference>
<evidence type="ECO:0000256" key="1">
    <source>
        <dbReference type="ARBA" id="ARBA00022705"/>
    </source>
</evidence>
<protein>
    <submittedName>
        <fullName evidence="5">Putative gp31</fullName>
    </submittedName>
</protein>
<evidence type="ECO:0000313" key="5">
    <source>
        <dbReference type="EMBL" id="ASE99868.1"/>
    </source>
</evidence>
<organism evidence="5">
    <name type="scientific">uncultured virus</name>
    <dbReference type="NCBI Taxonomy" id="340016"/>
    <lineage>
        <taxon>Viruses</taxon>
        <taxon>environmental samples</taxon>
    </lineage>
</organism>
<dbReference type="InterPro" id="IPR001098">
    <property type="entry name" value="DNA-dir_DNA_pol_A_palm_dom"/>
</dbReference>
<keyword evidence="1" id="KW-0235">DNA replication</keyword>
<dbReference type="SUPFAM" id="SSF52141">
    <property type="entry name" value="Uracil-DNA glycosylase-like"/>
    <property type="match status" value="1"/>
</dbReference>
<dbReference type="CDD" id="cd06139">
    <property type="entry name" value="DNA_polA_I_Ecoli_like_exo"/>
    <property type="match status" value="1"/>
</dbReference>
<accession>A0A218MKQ4</accession>